<dbReference type="EMBL" id="MVHV01000022">
    <property type="protein sequence ID" value="ORA79462.1"/>
    <property type="molecule type" value="Genomic_DNA"/>
</dbReference>
<name>A0ABX3SNE0_MYCMA</name>
<dbReference type="Proteomes" id="UP000243140">
    <property type="component" value="Unassembled WGS sequence"/>
</dbReference>
<comment type="caution">
    <text evidence="1">The sequence shown here is derived from an EMBL/GenBank/DDBJ whole genome shotgun (WGS) entry which is preliminary data.</text>
</comment>
<proteinExistence type="predicted"/>
<gene>
    <name evidence="1" type="ORF">BST29_19185</name>
</gene>
<organism evidence="1 2">
    <name type="scientific">Mycobacterium malmoense</name>
    <dbReference type="NCBI Taxonomy" id="1780"/>
    <lineage>
        <taxon>Bacteria</taxon>
        <taxon>Bacillati</taxon>
        <taxon>Actinomycetota</taxon>
        <taxon>Actinomycetes</taxon>
        <taxon>Mycobacteriales</taxon>
        <taxon>Mycobacteriaceae</taxon>
        <taxon>Mycobacterium</taxon>
    </lineage>
</organism>
<keyword evidence="2" id="KW-1185">Reference proteome</keyword>
<evidence type="ECO:0000313" key="2">
    <source>
        <dbReference type="Proteomes" id="UP000243140"/>
    </source>
</evidence>
<evidence type="ECO:0000313" key="1">
    <source>
        <dbReference type="EMBL" id="ORA79462.1"/>
    </source>
</evidence>
<evidence type="ECO:0008006" key="3">
    <source>
        <dbReference type="Google" id="ProtNLM"/>
    </source>
</evidence>
<reference evidence="1 2" key="1">
    <citation type="submission" date="2017-02" db="EMBL/GenBank/DDBJ databases">
        <title>The new phylogeny of genus Mycobacterium.</title>
        <authorList>
            <person name="Tortoli E."/>
            <person name="Trovato A."/>
            <person name="Cirillo D.M."/>
        </authorList>
    </citation>
    <scope>NUCLEOTIDE SEQUENCE [LARGE SCALE GENOMIC DNA]</scope>
    <source>
        <strain evidence="1 2">IP1130001</strain>
    </source>
</reference>
<accession>A0ABX3SNE0</accession>
<protein>
    <recommendedName>
        <fullName evidence="3">PE-PGRS family protein</fullName>
    </recommendedName>
</protein>
<sequence>MASIPQMVYQGTPTITTNTAPLFGVINKYDASSGPLSVALPALSSLNPGVSCILQKSPSDLTSNTITFTPNGTDGFDNGASAVYLTQPGEIKVLQKITISGANVWMITNTVSDSSPYWALQPAGQICTLPRIQLNTSLPLASGTLHLAYFQAPAGVSALTISNVAVSTGDVAAAGVTLALIGIFSVDPVTGDLTLVAVSNSAATILEAGTYNNDSVSLTSPVSLVPGGTYAVGILVIASTMPEMVGEYVVGDANSVAPRLVGFVTSLTEMPTTVAAASIYNEYRLLYFRMF</sequence>